<keyword evidence="13 23" id="KW-0472">Membrane</keyword>
<evidence type="ECO:0000256" key="23">
    <source>
        <dbReference type="SAM" id="Phobius"/>
    </source>
</evidence>
<feature type="binding site" evidence="20">
    <location>
        <position position="820"/>
    </location>
    <ligand>
        <name>ATP</name>
        <dbReference type="ChEBI" id="CHEBI:30616"/>
    </ligand>
</feature>
<dbReference type="OrthoDB" id="5984265at2759"/>
<dbReference type="PROSITE" id="PS00109">
    <property type="entry name" value="PROTEIN_KINASE_TYR"/>
    <property type="match status" value="1"/>
</dbReference>
<dbReference type="Pfam" id="PF13927">
    <property type="entry name" value="Ig_3"/>
    <property type="match status" value="2"/>
</dbReference>
<feature type="region of interest" description="Disordered" evidence="22">
    <location>
        <begin position="1088"/>
        <end position="1107"/>
    </location>
</feature>
<feature type="compositionally biased region" description="Basic and acidic residues" evidence="22">
    <location>
        <begin position="1172"/>
        <end position="1181"/>
    </location>
</feature>
<name>A0A9W9Z9N4_9CNID</name>
<dbReference type="GO" id="GO:0004714">
    <property type="term" value="F:transmembrane receptor protein tyrosine kinase activity"/>
    <property type="evidence" value="ECO:0007669"/>
    <property type="project" value="UniProtKB-EC"/>
</dbReference>
<proteinExistence type="predicted"/>
<protein>
    <recommendedName>
        <fullName evidence="2">receptor protein-tyrosine kinase</fullName>
        <ecNumber evidence="2">2.7.10.1</ecNumber>
    </recommendedName>
</protein>
<evidence type="ECO:0000256" key="9">
    <source>
        <dbReference type="ARBA" id="ARBA00022741"/>
    </source>
</evidence>
<evidence type="ECO:0000259" key="25">
    <source>
        <dbReference type="PROSITE" id="PS50835"/>
    </source>
</evidence>
<keyword evidence="14" id="KW-0829">Tyrosine-protein kinase</keyword>
<feature type="domain" description="Ig-like" evidence="25">
    <location>
        <begin position="276"/>
        <end position="359"/>
    </location>
</feature>
<keyword evidence="9 20" id="KW-0547">Nucleotide-binding</keyword>
<evidence type="ECO:0000313" key="27">
    <source>
        <dbReference type="Proteomes" id="UP001163046"/>
    </source>
</evidence>
<dbReference type="SMART" id="SM00409">
    <property type="entry name" value="IG"/>
    <property type="match status" value="4"/>
</dbReference>
<keyword evidence="11 20" id="KW-0067">ATP-binding</keyword>
<evidence type="ECO:0000256" key="13">
    <source>
        <dbReference type="ARBA" id="ARBA00023136"/>
    </source>
</evidence>
<dbReference type="InterPro" id="IPR007110">
    <property type="entry name" value="Ig-like_dom"/>
</dbReference>
<evidence type="ECO:0000256" key="22">
    <source>
        <dbReference type="SAM" id="MobiDB-lite"/>
    </source>
</evidence>
<evidence type="ECO:0000256" key="15">
    <source>
        <dbReference type="ARBA" id="ARBA00023157"/>
    </source>
</evidence>
<feature type="active site" description="Proton acceptor" evidence="19">
    <location>
        <position position="929"/>
    </location>
</feature>
<evidence type="ECO:0000256" key="11">
    <source>
        <dbReference type="ARBA" id="ARBA00022840"/>
    </source>
</evidence>
<dbReference type="InterPro" id="IPR050122">
    <property type="entry name" value="RTK"/>
</dbReference>
<dbReference type="PANTHER" id="PTHR24416">
    <property type="entry name" value="TYROSINE-PROTEIN KINASE RECEPTOR"/>
    <property type="match status" value="1"/>
</dbReference>
<dbReference type="FunFam" id="1.10.510.10:FF:000007">
    <property type="entry name" value="Fibroblast growth factor receptor"/>
    <property type="match status" value="1"/>
</dbReference>
<dbReference type="InterPro" id="IPR001245">
    <property type="entry name" value="Ser-Thr/Tyr_kinase_cat_dom"/>
</dbReference>
<reference evidence="26" key="1">
    <citation type="submission" date="2023-01" db="EMBL/GenBank/DDBJ databases">
        <title>Genome assembly of the deep-sea coral Lophelia pertusa.</title>
        <authorList>
            <person name="Herrera S."/>
            <person name="Cordes E."/>
        </authorList>
    </citation>
    <scope>NUCLEOTIDE SEQUENCE</scope>
    <source>
        <strain evidence="26">USNM1676648</strain>
        <tissue evidence="26">Polyp</tissue>
    </source>
</reference>
<keyword evidence="12 23" id="KW-1133">Transmembrane helix</keyword>
<evidence type="ECO:0000313" key="26">
    <source>
        <dbReference type="EMBL" id="KAJ7377511.1"/>
    </source>
</evidence>
<evidence type="ECO:0000256" key="3">
    <source>
        <dbReference type="ARBA" id="ARBA00022475"/>
    </source>
</evidence>
<dbReference type="Gene3D" id="3.30.200.20">
    <property type="entry name" value="Phosphorylase Kinase, domain 1"/>
    <property type="match status" value="1"/>
</dbReference>
<dbReference type="InterPro" id="IPR011009">
    <property type="entry name" value="Kinase-like_dom_sf"/>
</dbReference>
<gene>
    <name evidence="26" type="ORF">OS493_028494</name>
</gene>
<keyword evidence="15" id="KW-1015">Disulfide bond</keyword>
<keyword evidence="17" id="KW-0325">Glycoprotein</keyword>
<evidence type="ECO:0000256" key="21">
    <source>
        <dbReference type="PIRSR" id="PIRSR000615-3"/>
    </source>
</evidence>
<dbReference type="InterPro" id="IPR003598">
    <property type="entry name" value="Ig_sub2"/>
</dbReference>
<evidence type="ECO:0000256" key="4">
    <source>
        <dbReference type="ARBA" id="ARBA00022553"/>
    </source>
</evidence>
<feature type="binding site" evidence="21">
    <location>
        <position position="947"/>
    </location>
    <ligand>
        <name>Mg(2+)</name>
        <dbReference type="ChEBI" id="CHEBI:18420"/>
    </ligand>
</feature>
<dbReference type="EC" id="2.7.10.1" evidence="2"/>
<dbReference type="FunFam" id="3.30.200.20:FF:000619">
    <property type="entry name" value="macrophage colony-stimulating factor 1 receptor isoform X2"/>
    <property type="match status" value="1"/>
</dbReference>
<keyword evidence="27" id="KW-1185">Reference proteome</keyword>
<keyword evidence="21" id="KW-0460">Magnesium</keyword>
<feature type="domain" description="Ig-like" evidence="25">
    <location>
        <begin position="50"/>
        <end position="146"/>
    </location>
</feature>
<keyword evidence="6 23" id="KW-0812">Transmembrane</keyword>
<evidence type="ECO:0000256" key="1">
    <source>
        <dbReference type="ARBA" id="ARBA00004251"/>
    </source>
</evidence>
<evidence type="ECO:0000256" key="17">
    <source>
        <dbReference type="ARBA" id="ARBA00023180"/>
    </source>
</evidence>
<dbReference type="InterPro" id="IPR003599">
    <property type="entry name" value="Ig_sub"/>
</dbReference>
<keyword evidence="3" id="KW-1003">Cell membrane</keyword>
<keyword evidence="8" id="KW-0677">Repeat</keyword>
<dbReference type="CDD" id="cd00096">
    <property type="entry name" value="Ig"/>
    <property type="match status" value="1"/>
</dbReference>
<evidence type="ECO:0000256" key="20">
    <source>
        <dbReference type="PIRSR" id="PIRSR000615-2"/>
    </source>
</evidence>
<feature type="domain" description="Ig-like" evidence="25">
    <location>
        <begin position="152"/>
        <end position="257"/>
    </location>
</feature>
<dbReference type="InterPro" id="IPR008266">
    <property type="entry name" value="Tyr_kinase_AS"/>
</dbReference>
<feature type="domain" description="Ig-like" evidence="25">
    <location>
        <begin position="572"/>
        <end position="660"/>
    </location>
</feature>
<evidence type="ECO:0000256" key="16">
    <source>
        <dbReference type="ARBA" id="ARBA00023170"/>
    </source>
</evidence>
<evidence type="ECO:0000256" key="12">
    <source>
        <dbReference type="ARBA" id="ARBA00022989"/>
    </source>
</evidence>
<evidence type="ECO:0000256" key="19">
    <source>
        <dbReference type="PIRSR" id="PIRSR000615-1"/>
    </source>
</evidence>
<feature type="transmembrane region" description="Helical" evidence="23">
    <location>
        <begin position="678"/>
        <end position="704"/>
    </location>
</feature>
<keyword evidence="18" id="KW-0393">Immunoglobulin domain</keyword>
<keyword evidence="5" id="KW-0808">Transferase</keyword>
<dbReference type="PROSITE" id="PS00240">
    <property type="entry name" value="RECEPTOR_TYR_KIN_III"/>
    <property type="match status" value="1"/>
</dbReference>
<dbReference type="InterPro" id="IPR036179">
    <property type="entry name" value="Ig-like_dom_sf"/>
</dbReference>
<dbReference type="InterPro" id="IPR013098">
    <property type="entry name" value="Ig_I-set"/>
</dbReference>
<dbReference type="Pfam" id="PF07714">
    <property type="entry name" value="PK_Tyr_Ser-Thr"/>
    <property type="match status" value="1"/>
</dbReference>
<accession>A0A9W9Z9N4</accession>
<feature type="binding site" evidence="20">
    <location>
        <position position="933"/>
    </location>
    <ligand>
        <name>ATP</name>
        <dbReference type="ChEBI" id="CHEBI:30616"/>
    </ligand>
</feature>
<evidence type="ECO:0000256" key="14">
    <source>
        <dbReference type="ARBA" id="ARBA00023137"/>
    </source>
</evidence>
<dbReference type="GO" id="GO:0005886">
    <property type="term" value="C:plasma membrane"/>
    <property type="evidence" value="ECO:0007669"/>
    <property type="project" value="UniProtKB-SubCell"/>
</dbReference>
<dbReference type="InterPro" id="IPR013783">
    <property type="entry name" value="Ig-like_fold"/>
</dbReference>
<organism evidence="26 27">
    <name type="scientific">Desmophyllum pertusum</name>
    <dbReference type="NCBI Taxonomy" id="174260"/>
    <lineage>
        <taxon>Eukaryota</taxon>
        <taxon>Metazoa</taxon>
        <taxon>Cnidaria</taxon>
        <taxon>Anthozoa</taxon>
        <taxon>Hexacorallia</taxon>
        <taxon>Scleractinia</taxon>
        <taxon>Caryophylliina</taxon>
        <taxon>Caryophylliidae</taxon>
        <taxon>Desmophyllum</taxon>
    </lineage>
</organism>
<evidence type="ECO:0000256" key="8">
    <source>
        <dbReference type="ARBA" id="ARBA00022737"/>
    </source>
</evidence>
<evidence type="ECO:0000259" key="24">
    <source>
        <dbReference type="PROSITE" id="PS50011"/>
    </source>
</evidence>
<dbReference type="GO" id="GO:0007169">
    <property type="term" value="P:cell surface receptor protein tyrosine kinase signaling pathway"/>
    <property type="evidence" value="ECO:0007669"/>
    <property type="project" value="InterPro"/>
</dbReference>
<dbReference type="CDD" id="cd12087">
    <property type="entry name" value="TM_EGFR-like"/>
    <property type="match status" value="1"/>
</dbReference>
<comment type="subcellular location">
    <subcellularLocation>
        <location evidence="1">Cell membrane</location>
        <topology evidence="1">Single-pass type I membrane protein</topology>
    </subcellularLocation>
</comment>
<feature type="domain" description="Ig-like" evidence="25">
    <location>
        <begin position="465"/>
        <end position="567"/>
    </location>
</feature>
<evidence type="ECO:0000256" key="18">
    <source>
        <dbReference type="ARBA" id="ARBA00023319"/>
    </source>
</evidence>
<keyword evidence="7" id="KW-0732">Signal</keyword>
<dbReference type="Gene3D" id="2.60.40.10">
    <property type="entry name" value="Immunoglobulins"/>
    <property type="match status" value="6"/>
</dbReference>
<dbReference type="InterPro" id="IPR000719">
    <property type="entry name" value="Prot_kinase_dom"/>
</dbReference>
<dbReference type="GO" id="GO:0043235">
    <property type="term" value="C:receptor complex"/>
    <property type="evidence" value="ECO:0007669"/>
    <property type="project" value="TreeGrafter"/>
</dbReference>
<dbReference type="InterPro" id="IPR020635">
    <property type="entry name" value="Tyr_kinase_cat_dom"/>
</dbReference>
<dbReference type="Proteomes" id="UP001163046">
    <property type="component" value="Unassembled WGS sequence"/>
</dbReference>
<feature type="domain" description="Protein kinase" evidence="24">
    <location>
        <begin position="753"/>
        <end position="1064"/>
    </location>
</feature>
<dbReference type="GO" id="GO:0046872">
    <property type="term" value="F:metal ion binding"/>
    <property type="evidence" value="ECO:0007669"/>
    <property type="project" value="UniProtKB-KW"/>
</dbReference>
<evidence type="ECO:0000256" key="2">
    <source>
        <dbReference type="ARBA" id="ARBA00011902"/>
    </source>
</evidence>
<dbReference type="PANTHER" id="PTHR24416:SF600">
    <property type="entry name" value="PDGF- AND VEGF-RECEPTOR RELATED, ISOFORM J"/>
    <property type="match status" value="1"/>
</dbReference>
<evidence type="ECO:0000256" key="5">
    <source>
        <dbReference type="ARBA" id="ARBA00022679"/>
    </source>
</evidence>
<dbReference type="SMART" id="SM00408">
    <property type="entry name" value="IGc2"/>
    <property type="match status" value="3"/>
</dbReference>
<dbReference type="PRINTS" id="PR00109">
    <property type="entry name" value="TYRKINASE"/>
</dbReference>
<dbReference type="GO" id="GO:0005524">
    <property type="term" value="F:ATP binding"/>
    <property type="evidence" value="ECO:0007669"/>
    <property type="project" value="UniProtKB-KW"/>
</dbReference>
<dbReference type="InterPro" id="IPR001824">
    <property type="entry name" value="Tyr_kinase_rcpt_3_CS"/>
</dbReference>
<dbReference type="PIRSF" id="PIRSF000615">
    <property type="entry name" value="TyrPK_CSF1-R"/>
    <property type="match status" value="1"/>
</dbReference>
<feature type="domain" description="Ig-like" evidence="25">
    <location>
        <begin position="363"/>
        <end position="458"/>
    </location>
</feature>
<dbReference type="AlphaFoldDB" id="A0A9W9Z9N4"/>
<evidence type="ECO:0000256" key="6">
    <source>
        <dbReference type="ARBA" id="ARBA00022692"/>
    </source>
</evidence>
<feature type="region of interest" description="Disordered" evidence="22">
    <location>
        <begin position="1114"/>
        <end position="1202"/>
    </location>
</feature>
<feature type="binding site" evidence="20">
    <location>
        <begin position="760"/>
        <end position="767"/>
    </location>
    <ligand>
        <name>ATP</name>
        <dbReference type="ChEBI" id="CHEBI:30616"/>
    </ligand>
</feature>
<feature type="binding site" evidence="21">
    <location>
        <position position="934"/>
    </location>
    <ligand>
        <name>Mg(2+)</name>
        <dbReference type="ChEBI" id="CHEBI:18420"/>
    </ligand>
</feature>
<dbReference type="SMART" id="SM00219">
    <property type="entry name" value="TyrKc"/>
    <property type="match status" value="1"/>
</dbReference>
<comment type="caution">
    <text evidence="26">The sequence shown here is derived from an EMBL/GenBank/DDBJ whole genome shotgun (WGS) entry which is preliminary data.</text>
</comment>
<evidence type="ECO:0000256" key="7">
    <source>
        <dbReference type="ARBA" id="ARBA00022729"/>
    </source>
</evidence>
<dbReference type="PROSITE" id="PS50011">
    <property type="entry name" value="PROTEIN_KINASE_DOM"/>
    <property type="match status" value="1"/>
</dbReference>
<keyword evidence="16" id="KW-0675">Receptor</keyword>
<dbReference type="Pfam" id="PF07679">
    <property type="entry name" value="I-set"/>
    <property type="match status" value="1"/>
</dbReference>
<dbReference type="EMBL" id="MU826377">
    <property type="protein sequence ID" value="KAJ7377511.1"/>
    <property type="molecule type" value="Genomic_DNA"/>
</dbReference>
<dbReference type="PROSITE" id="PS50835">
    <property type="entry name" value="IG_LIKE"/>
    <property type="match status" value="6"/>
</dbReference>
<sequence length="1202" mass="135349">MLVHENFTKLLNKTEQIARLQGADRSTPHPATGLPPYEALMNRQVIPCCPTVTPGNKVTDVGSSINFTCTVDISSSFERYLTFKWFKKEGLNTYVAVPDSQTHRQNSSSSVLMIKNAIITPLGGTWYRCQMSYRETTSRFDPRLVVFNLSVPTIKYLRKLIVVDEPNKMKERCEANGYPIPKITWLQNGTPMSVCFKKISSSCVGHNYQVMETTNEDWALSKSYLIIVSTQFPRDHGNYTCVANNSKGIAQKSMEISIQTVPTLDKSKPFWMTNKIYCQVSRTNPLPTFKWQHQGWLCIECKPDKNRWRDINENFDTSPSVDMPTAKSTLIIPKDAQSGFFRCVATNARGSDYNVLKFSARGDNVIEISTTSEEYDEDQTLKVRCVAVCKGTMLGWYKDGRQLLSAADARVNITWAAEIDRTWTNLVVEKLAANDSGSYTCLAQDCYGQPLNASKIITVNKVFSPNILNFDKQTVYHQTTVELYCNISAHPVPTVQWYKDNDSIESKVVVLRRWLSCDKALLRGFYRVRGDVGRLIICKPLHADHTGFYTCSAANRKGKSNATAFLDVLEDPVIVSPPRQSQSQHVKLGKPLNLTCKATGNPMPTVEWRRKNDNKSMTHKQRNSEGVVLSFDVVSEDNLGSYVCVAVNLKDVAYAHVELVPADPIPSTASPQGLKTEIIIAISVVGGLLFIFIILAIFCCAFFHRQQQQIKDYRSQFFPEYIGKHQIDPSRTLHEQSNNLAYDHDWEFPEDRLILGEVLGTGAFGQVIKTEAIGIAEFNPRDKSVERVRRRSKIFHRSSSSRMYQDSKGMPYMKTTVAVKTLKEGATIAEYKDLASELKILIHIGEHKNIVNLLGACTKGERLLIIMEFAPHGNLLKFLRSKRDIYEPTWVTTTNNPEVELTIANLVVCAYQISRGMEFLASRKCIHRDLAGRNVLVGEDHVMKVADFGLARDIYKSDMYVKTTSGVLPVKWMALESLFDRVYTEKSDVWSFGVCLWEIFTLGGAPYPGIPTEELLDFLSDGHRMEQPHNCPLDMYAIMRDCWEQSADLRPTFAQLSERIGRILELHASKETASAYISFTEEGNKPRHDYYLAPHDSGSTLPQTGFAGINRQSSEDIANSPLPPLPRDAESEQGLEPDERQRMLEPAANGSLSGNESGIGLEEGADEMPAVVERRPLRDASRFAPNLTEKARKKSRSKETIV</sequence>
<keyword evidence="4" id="KW-0597">Phosphoprotein</keyword>
<keyword evidence="10" id="KW-0418">Kinase</keyword>
<dbReference type="SUPFAM" id="SSF56112">
    <property type="entry name" value="Protein kinase-like (PK-like)"/>
    <property type="match status" value="1"/>
</dbReference>
<keyword evidence="21" id="KW-0479">Metal-binding</keyword>
<evidence type="ECO:0000256" key="10">
    <source>
        <dbReference type="ARBA" id="ARBA00022777"/>
    </source>
</evidence>
<dbReference type="SUPFAM" id="SSF48726">
    <property type="entry name" value="Immunoglobulin"/>
    <property type="match status" value="6"/>
</dbReference>
<dbReference type="Gene3D" id="1.10.510.10">
    <property type="entry name" value="Transferase(Phosphotransferase) domain 1"/>
    <property type="match status" value="1"/>
</dbReference>